<comment type="caution">
    <text evidence="2">The sequence shown here is derived from an EMBL/GenBank/DDBJ whole genome shotgun (WGS) entry which is preliminary data.</text>
</comment>
<keyword evidence="3" id="KW-1185">Reference proteome</keyword>
<gene>
    <name evidence="2" type="ORF">RN001_009880</name>
</gene>
<evidence type="ECO:0000256" key="1">
    <source>
        <dbReference type="SAM" id="MobiDB-lite"/>
    </source>
</evidence>
<proteinExistence type="predicted"/>
<name>A0AAN7P5J8_9COLE</name>
<accession>A0AAN7P5J8</accession>
<organism evidence="2 3">
    <name type="scientific">Aquatica leii</name>
    <dbReference type="NCBI Taxonomy" id="1421715"/>
    <lineage>
        <taxon>Eukaryota</taxon>
        <taxon>Metazoa</taxon>
        <taxon>Ecdysozoa</taxon>
        <taxon>Arthropoda</taxon>
        <taxon>Hexapoda</taxon>
        <taxon>Insecta</taxon>
        <taxon>Pterygota</taxon>
        <taxon>Neoptera</taxon>
        <taxon>Endopterygota</taxon>
        <taxon>Coleoptera</taxon>
        <taxon>Polyphaga</taxon>
        <taxon>Elateriformia</taxon>
        <taxon>Elateroidea</taxon>
        <taxon>Lampyridae</taxon>
        <taxon>Luciolinae</taxon>
        <taxon>Aquatica</taxon>
    </lineage>
</organism>
<dbReference type="EMBL" id="JARPUR010000004">
    <property type="protein sequence ID" value="KAK4877374.1"/>
    <property type="molecule type" value="Genomic_DNA"/>
</dbReference>
<reference evidence="3" key="1">
    <citation type="submission" date="2023-01" db="EMBL/GenBank/DDBJ databases">
        <title>Key to firefly adult light organ development and bioluminescence: homeobox transcription factors regulate luciferase expression and transportation to peroxisome.</title>
        <authorList>
            <person name="Fu X."/>
        </authorList>
    </citation>
    <scope>NUCLEOTIDE SEQUENCE [LARGE SCALE GENOMIC DNA]</scope>
</reference>
<feature type="region of interest" description="Disordered" evidence="1">
    <location>
        <begin position="33"/>
        <end position="72"/>
    </location>
</feature>
<evidence type="ECO:0000313" key="2">
    <source>
        <dbReference type="EMBL" id="KAK4877374.1"/>
    </source>
</evidence>
<feature type="non-terminal residue" evidence="2">
    <location>
        <position position="204"/>
    </location>
</feature>
<sequence length="204" mass="22785">MKKYSRVRLGLHKVPVFPNVTPTGRHAISYNEDCWKSKPEEQQPPDGSSKLLENTPTEIGRSSEGRQSKAKRVKNYLKKCKNAIGNKISSSEASTSNNEDATLVEKDSEVILNKSEVNELNEIYENLNQNACLQSVCDLSEVANVVNIINENGDDLNTKSNVENSFLLDTHNKLQSPFLTDAQETVDSKNINDEENVLCKDVTE</sequence>
<dbReference type="Proteomes" id="UP001353858">
    <property type="component" value="Unassembled WGS sequence"/>
</dbReference>
<dbReference type="AlphaFoldDB" id="A0AAN7P5J8"/>
<evidence type="ECO:0000313" key="3">
    <source>
        <dbReference type="Proteomes" id="UP001353858"/>
    </source>
</evidence>
<protein>
    <submittedName>
        <fullName evidence="2">Uncharacterized protein</fullName>
    </submittedName>
</protein>